<dbReference type="PANTHER" id="PTHR36307:SF1">
    <property type="entry name" value="FLAGELLA BASAL BODY P-RING FORMATION PROTEIN FLGA"/>
    <property type="match status" value="1"/>
</dbReference>
<name>A0A382XW28_9ZZZZ</name>
<sequence>VNDKFIKRLRMNATVAVFQDVIRTINSVQRKTIIGKADVIVDRVRTERVLKDIPTQLDKVIGQEATRNLQTGKIIKFRDFKKVPLVKRGSRVIILATKGPMKITAPGAVREEGFKNSVVKVVNLETKKTIYAEVLSANTVKVQF</sequence>
<feature type="domain" description="Flagella basal body P-ring formation protein FlgA SAF" evidence="1">
    <location>
        <begin position="21"/>
        <end position="142"/>
    </location>
</feature>
<dbReference type="AlphaFoldDB" id="A0A382XW28"/>
<organism evidence="2">
    <name type="scientific">marine metagenome</name>
    <dbReference type="NCBI Taxonomy" id="408172"/>
    <lineage>
        <taxon>unclassified sequences</taxon>
        <taxon>metagenomes</taxon>
        <taxon>ecological metagenomes</taxon>
    </lineage>
</organism>
<dbReference type="GO" id="GO:0044780">
    <property type="term" value="P:bacterial-type flagellum assembly"/>
    <property type="evidence" value="ECO:0007669"/>
    <property type="project" value="InterPro"/>
</dbReference>
<gene>
    <name evidence="2" type="ORF">METZ01_LOCUS428166</name>
</gene>
<dbReference type="CDD" id="cd11614">
    <property type="entry name" value="SAF_CpaB_FlgA_like"/>
    <property type="match status" value="1"/>
</dbReference>
<dbReference type="InterPro" id="IPR039246">
    <property type="entry name" value="Flagellar_FlgA"/>
</dbReference>
<dbReference type="Pfam" id="PF13144">
    <property type="entry name" value="ChapFlgA"/>
    <property type="match status" value="1"/>
</dbReference>
<dbReference type="NCBIfam" id="TIGR03170">
    <property type="entry name" value="flgA_cterm"/>
    <property type="match status" value="1"/>
</dbReference>
<dbReference type="Gene3D" id="3.90.1210.10">
    <property type="entry name" value="Antifreeze-like/N-acetylneuraminic acid synthase C-terminal domain"/>
    <property type="match status" value="1"/>
</dbReference>
<dbReference type="Gene3D" id="2.30.30.760">
    <property type="match status" value="1"/>
</dbReference>
<dbReference type="EMBL" id="UINC01170989">
    <property type="protein sequence ID" value="SVD75312.1"/>
    <property type="molecule type" value="Genomic_DNA"/>
</dbReference>
<evidence type="ECO:0000313" key="2">
    <source>
        <dbReference type="EMBL" id="SVD75312.1"/>
    </source>
</evidence>
<reference evidence="2" key="1">
    <citation type="submission" date="2018-05" db="EMBL/GenBank/DDBJ databases">
        <authorList>
            <person name="Lanie J.A."/>
            <person name="Ng W.-L."/>
            <person name="Kazmierczak K.M."/>
            <person name="Andrzejewski T.M."/>
            <person name="Davidsen T.M."/>
            <person name="Wayne K.J."/>
            <person name="Tettelin H."/>
            <person name="Glass J.I."/>
            <person name="Rusch D."/>
            <person name="Podicherti R."/>
            <person name="Tsui H.-C.T."/>
            <person name="Winkler M.E."/>
        </authorList>
    </citation>
    <scope>NUCLEOTIDE SEQUENCE</scope>
</reference>
<feature type="non-terminal residue" evidence="2">
    <location>
        <position position="1"/>
    </location>
</feature>
<accession>A0A382XW28</accession>
<evidence type="ECO:0000259" key="1">
    <source>
        <dbReference type="Pfam" id="PF13144"/>
    </source>
</evidence>
<dbReference type="PANTHER" id="PTHR36307">
    <property type="entry name" value="FLAGELLA BASAL BODY P-RING FORMATION PROTEIN FLGA"/>
    <property type="match status" value="1"/>
</dbReference>
<dbReference type="InterPro" id="IPR017585">
    <property type="entry name" value="SAF_FlgA"/>
</dbReference>
<protein>
    <recommendedName>
        <fullName evidence="1">Flagella basal body P-ring formation protein FlgA SAF domain-containing protein</fullName>
    </recommendedName>
</protein>
<proteinExistence type="predicted"/>